<dbReference type="InterPro" id="IPR025751">
    <property type="entry name" value="RsbRD_N_dom"/>
</dbReference>
<dbReference type="Proteomes" id="UP001500618">
    <property type="component" value="Unassembled WGS sequence"/>
</dbReference>
<dbReference type="PANTHER" id="PTHR33744">
    <property type="entry name" value="CARBOHYDRATE DIACID REGULATOR"/>
    <property type="match status" value="1"/>
</dbReference>
<organism evidence="3 4">
    <name type="scientific">Fodinicola feengrottensis</name>
    <dbReference type="NCBI Taxonomy" id="435914"/>
    <lineage>
        <taxon>Bacteria</taxon>
        <taxon>Bacillati</taxon>
        <taxon>Actinomycetota</taxon>
        <taxon>Actinomycetes</taxon>
        <taxon>Mycobacteriales</taxon>
        <taxon>Fodinicola</taxon>
    </lineage>
</organism>
<dbReference type="RefSeq" id="WP_344307694.1">
    <property type="nucleotide sequence ID" value="NZ_BAAANY010000003.1"/>
</dbReference>
<dbReference type="Pfam" id="PF14361">
    <property type="entry name" value="RsbRD_N"/>
    <property type="match status" value="1"/>
</dbReference>
<dbReference type="InterPro" id="IPR042070">
    <property type="entry name" value="PucR_C-HTH_sf"/>
</dbReference>
<evidence type="ECO:0000259" key="2">
    <source>
        <dbReference type="Pfam" id="PF14361"/>
    </source>
</evidence>
<feature type="domain" description="RsbT co-antagonist protein RsbRD N-terminal" evidence="2">
    <location>
        <begin position="21"/>
        <end position="143"/>
    </location>
</feature>
<comment type="caution">
    <text evidence="3">The sequence shown here is derived from an EMBL/GenBank/DDBJ whole genome shotgun (WGS) entry which is preliminary data.</text>
</comment>
<gene>
    <name evidence="3" type="ORF">GCM10009765_10930</name>
</gene>
<dbReference type="InterPro" id="IPR025736">
    <property type="entry name" value="PucR_C-HTH_dom"/>
</dbReference>
<dbReference type="Pfam" id="PF13556">
    <property type="entry name" value="HTH_30"/>
    <property type="match status" value="1"/>
</dbReference>
<accession>A0ABN2G0Q2</accession>
<evidence type="ECO:0000313" key="4">
    <source>
        <dbReference type="Proteomes" id="UP001500618"/>
    </source>
</evidence>
<sequence length="392" mass="42963">MTTGGFLHRLRTRQNRTTITMHDAMITLVPGYHRLPASKCALLLDEVRETWDVTLKRAMTNEPFTAEDLSLLAMIGQRRATDHFPLADIRAGFEVAYVTGLRECFASAAADDRAELIDFTSWGVDQLDRAVQAVTNTYLQVCRDTGDLRPARELLLQNLLDGTPAPTVATTAGVDPATGFLVLLCRPRNGVDWSRCAATVRAALPDALFRADSGELIILLPTLENAAPARVGIADLVLALGRTAGPGMYATQAFAPTPQAVPAAVDEAREALLLVAAMPDVRLRPYQMQELLIELAVARQPAVRQRLADLLTPLGSGKDLTHTLETLFDCGLDRERTTKALHIHRRTLTYRLQRIRELTGINPATAHGIQVLRSALVATRLPVLTDPRHKKP</sequence>
<dbReference type="PANTHER" id="PTHR33744:SF7">
    <property type="entry name" value="PUCR FAMILY TRANSCRIPTIONAL REGULATOR"/>
    <property type="match status" value="1"/>
</dbReference>
<dbReference type="EMBL" id="BAAANY010000003">
    <property type="protein sequence ID" value="GAA1663277.1"/>
    <property type="molecule type" value="Genomic_DNA"/>
</dbReference>
<evidence type="ECO:0008006" key="5">
    <source>
        <dbReference type="Google" id="ProtNLM"/>
    </source>
</evidence>
<feature type="domain" description="PucR C-terminal helix-turn-helix" evidence="1">
    <location>
        <begin position="320"/>
        <end position="377"/>
    </location>
</feature>
<keyword evidence="4" id="KW-1185">Reference proteome</keyword>
<dbReference type="Gene3D" id="1.10.10.2840">
    <property type="entry name" value="PucR C-terminal helix-turn-helix domain"/>
    <property type="match status" value="1"/>
</dbReference>
<reference evidence="3 4" key="1">
    <citation type="journal article" date="2019" name="Int. J. Syst. Evol. Microbiol.">
        <title>The Global Catalogue of Microorganisms (GCM) 10K type strain sequencing project: providing services to taxonomists for standard genome sequencing and annotation.</title>
        <authorList>
            <consortium name="The Broad Institute Genomics Platform"/>
            <consortium name="The Broad Institute Genome Sequencing Center for Infectious Disease"/>
            <person name="Wu L."/>
            <person name="Ma J."/>
        </authorList>
    </citation>
    <scope>NUCLEOTIDE SEQUENCE [LARGE SCALE GENOMIC DNA]</scope>
    <source>
        <strain evidence="3 4">JCM 14718</strain>
    </source>
</reference>
<dbReference type="InterPro" id="IPR051448">
    <property type="entry name" value="CdaR-like_regulators"/>
</dbReference>
<name>A0ABN2G0Q2_9ACTN</name>
<evidence type="ECO:0000259" key="1">
    <source>
        <dbReference type="Pfam" id="PF13556"/>
    </source>
</evidence>
<evidence type="ECO:0000313" key="3">
    <source>
        <dbReference type="EMBL" id="GAA1663277.1"/>
    </source>
</evidence>
<protein>
    <recommendedName>
        <fullName evidence="5">PucR C-terminal helix-turn-helix domain-containing protein</fullName>
    </recommendedName>
</protein>
<proteinExistence type="predicted"/>